<dbReference type="EMBL" id="CM023484">
    <property type="protein sequence ID" value="KAH6934459.1"/>
    <property type="molecule type" value="Genomic_DNA"/>
</dbReference>
<dbReference type="Proteomes" id="UP000821845">
    <property type="component" value="Chromosome 4"/>
</dbReference>
<gene>
    <name evidence="1" type="ORF">HPB50_024531</name>
</gene>
<reference evidence="1" key="1">
    <citation type="submission" date="2020-05" db="EMBL/GenBank/DDBJ databases">
        <title>Large-scale comparative analyses of tick genomes elucidate their genetic diversity and vector capacities.</title>
        <authorList>
            <person name="Jia N."/>
            <person name="Wang J."/>
            <person name="Shi W."/>
            <person name="Du L."/>
            <person name="Sun Y."/>
            <person name="Zhan W."/>
            <person name="Jiang J."/>
            <person name="Wang Q."/>
            <person name="Zhang B."/>
            <person name="Ji P."/>
            <person name="Sakyi L.B."/>
            <person name="Cui X."/>
            <person name="Yuan T."/>
            <person name="Jiang B."/>
            <person name="Yang W."/>
            <person name="Lam T.T.-Y."/>
            <person name="Chang Q."/>
            <person name="Ding S."/>
            <person name="Wang X."/>
            <person name="Zhu J."/>
            <person name="Ruan X."/>
            <person name="Zhao L."/>
            <person name="Wei J."/>
            <person name="Que T."/>
            <person name="Du C."/>
            <person name="Cheng J."/>
            <person name="Dai P."/>
            <person name="Han X."/>
            <person name="Huang E."/>
            <person name="Gao Y."/>
            <person name="Liu J."/>
            <person name="Shao H."/>
            <person name="Ye R."/>
            <person name="Li L."/>
            <person name="Wei W."/>
            <person name="Wang X."/>
            <person name="Wang C."/>
            <person name="Yang T."/>
            <person name="Huo Q."/>
            <person name="Li W."/>
            <person name="Guo W."/>
            <person name="Chen H."/>
            <person name="Zhou L."/>
            <person name="Ni X."/>
            <person name="Tian J."/>
            <person name="Zhou Y."/>
            <person name="Sheng Y."/>
            <person name="Liu T."/>
            <person name="Pan Y."/>
            <person name="Xia L."/>
            <person name="Li J."/>
            <person name="Zhao F."/>
            <person name="Cao W."/>
        </authorList>
    </citation>
    <scope>NUCLEOTIDE SEQUENCE</scope>
    <source>
        <strain evidence="1">Hyas-2018</strain>
    </source>
</reference>
<organism evidence="1 2">
    <name type="scientific">Hyalomma asiaticum</name>
    <name type="common">Tick</name>
    <dbReference type="NCBI Taxonomy" id="266040"/>
    <lineage>
        <taxon>Eukaryota</taxon>
        <taxon>Metazoa</taxon>
        <taxon>Ecdysozoa</taxon>
        <taxon>Arthropoda</taxon>
        <taxon>Chelicerata</taxon>
        <taxon>Arachnida</taxon>
        <taxon>Acari</taxon>
        <taxon>Parasitiformes</taxon>
        <taxon>Ixodida</taxon>
        <taxon>Ixodoidea</taxon>
        <taxon>Ixodidae</taxon>
        <taxon>Hyalomminae</taxon>
        <taxon>Hyalomma</taxon>
    </lineage>
</organism>
<proteinExistence type="predicted"/>
<protein>
    <submittedName>
        <fullName evidence="1">Uncharacterized protein</fullName>
    </submittedName>
</protein>
<evidence type="ECO:0000313" key="2">
    <source>
        <dbReference type="Proteomes" id="UP000821845"/>
    </source>
</evidence>
<comment type="caution">
    <text evidence="1">The sequence shown here is derived from an EMBL/GenBank/DDBJ whole genome shotgun (WGS) entry which is preliminary data.</text>
</comment>
<keyword evidence="2" id="KW-1185">Reference proteome</keyword>
<sequence>MHTHKYEFSTVPINLEPHGRIRLKKDKTYNLRGAAASRAAAAAGLPSTQVSDNKVDSSKSALTHVSSAGAGSVHCAAPREVLDQRGRNAGPALTTTRRNKRSATSTLVRTETSSAATLYGHQSLPLVSSLRPTQQGSPERERPSPLQLTPNTPRVRKIGSTNAAPYDRCCIRLCRRQRAAHSDQERAGDHQHQDPPRQIAPAAPAPESRRRQPISNGAKRSDASQCRASIDRSLMARPGRQE</sequence>
<evidence type="ECO:0000313" key="1">
    <source>
        <dbReference type="EMBL" id="KAH6934459.1"/>
    </source>
</evidence>
<name>A0ACB7SKZ3_HYAAI</name>
<accession>A0ACB7SKZ3</accession>